<dbReference type="STRING" id="1910958.BTM30_05600"/>
<name>A0A2P7EA17_9SYNE</name>
<dbReference type="AlphaFoldDB" id="A0A2P7EA17"/>
<organism evidence="2 3">
    <name type="scientific">Synechococcus lacustris str. Tous</name>
    <dbReference type="NCBI Taxonomy" id="1910958"/>
    <lineage>
        <taxon>Bacteria</taxon>
        <taxon>Bacillati</taxon>
        <taxon>Cyanobacteriota</taxon>
        <taxon>Cyanophyceae</taxon>
        <taxon>Synechococcales</taxon>
        <taxon>Synechococcaceae</taxon>
        <taxon>Synechococcus</taxon>
    </lineage>
</organism>
<evidence type="ECO:0000313" key="2">
    <source>
        <dbReference type="EMBL" id="PSI00082.1"/>
    </source>
</evidence>
<dbReference type="SUPFAM" id="SSF48317">
    <property type="entry name" value="Acid phosphatase/Vanadium-dependent haloperoxidase"/>
    <property type="match status" value="1"/>
</dbReference>
<protein>
    <submittedName>
        <fullName evidence="2">PA-phosphatase</fullName>
    </submittedName>
</protein>
<dbReference type="RefSeq" id="WP_106501218.1">
    <property type="nucleotide sequence ID" value="NZ_PXVC01000305.1"/>
</dbReference>
<dbReference type="PANTHER" id="PTHR14969:SF13">
    <property type="entry name" value="AT30094P"/>
    <property type="match status" value="1"/>
</dbReference>
<dbReference type="Pfam" id="PF01569">
    <property type="entry name" value="PAP2"/>
    <property type="match status" value="1"/>
</dbReference>
<dbReference type="InterPro" id="IPR036938">
    <property type="entry name" value="PAP2/HPO_sf"/>
</dbReference>
<dbReference type="InterPro" id="IPR000326">
    <property type="entry name" value="PAP2/HPO"/>
</dbReference>
<feature type="domain" description="Phosphatidic acid phosphatase type 2/haloperoxidase" evidence="1">
    <location>
        <begin position="37"/>
        <end position="144"/>
    </location>
</feature>
<evidence type="ECO:0000259" key="1">
    <source>
        <dbReference type="SMART" id="SM00014"/>
    </source>
</evidence>
<dbReference type="Proteomes" id="UP000240206">
    <property type="component" value="Unassembled WGS sequence"/>
</dbReference>
<gene>
    <name evidence="2" type="ORF">C7K08_15070</name>
</gene>
<evidence type="ECO:0000313" key="3">
    <source>
        <dbReference type="Proteomes" id="UP000240206"/>
    </source>
</evidence>
<accession>A0A2P7EA17</accession>
<feature type="non-terminal residue" evidence="2">
    <location>
        <position position="1"/>
    </location>
</feature>
<dbReference type="EMBL" id="PXVC01000305">
    <property type="protein sequence ID" value="PSI00082.1"/>
    <property type="molecule type" value="Genomic_DNA"/>
</dbReference>
<proteinExistence type="predicted"/>
<dbReference type="SMART" id="SM00014">
    <property type="entry name" value="acidPPc"/>
    <property type="match status" value="1"/>
</dbReference>
<keyword evidence="3" id="KW-1185">Reference proteome</keyword>
<dbReference type="Gene3D" id="1.20.144.10">
    <property type="entry name" value="Phosphatidic acid phosphatase type 2/haloperoxidase"/>
    <property type="match status" value="1"/>
</dbReference>
<dbReference type="PANTHER" id="PTHR14969">
    <property type="entry name" value="SPHINGOSINE-1-PHOSPHATE PHOSPHOHYDROLASE"/>
    <property type="match status" value="1"/>
</dbReference>
<reference evidence="3" key="1">
    <citation type="submission" date="2018-03" db="EMBL/GenBank/DDBJ databases">
        <title>Ecological and genomic features of two cosmopolitan and abundant freshwater picocyanobacteria.</title>
        <authorList>
            <person name="Cabello-Yeves P.J."/>
            <person name="Picazo A."/>
            <person name="Camacho A."/>
            <person name="Callieri C."/>
            <person name="Rosselli R."/>
            <person name="Roda-Garcia J."/>
            <person name="Coutinho F.H."/>
            <person name="Rodriguez-Valera F."/>
        </authorList>
    </citation>
    <scope>NUCLEOTIDE SEQUENCE [LARGE SCALE GENOMIC DNA]</scope>
    <source>
        <strain evidence="3">Tous</strain>
    </source>
</reference>
<sequence>RYPEGVIHSWRFLYRNLSSFDAAVGSDLSKSAPALFKELPAFLKEIDNVKDQLKDAIARPRPYVSYKEFQPCLPLESTWSYPSGHATWYAATSLLLSDLIPGRAERLQQVGSQGGYARTYCGVHYPSDVLASQKLAVAITKDVIASAQWQIFKEKLKPEIQKLMMAPPAGLPLLTD</sequence>
<comment type="caution">
    <text evidence="2">The sequence shown here is derived from an EMBL/GenBank/DDBJ whole genome shotgun (WGS) entry which is preliminary data.</text>
</comment>